<reference evidence="1 2" key="1">
    <citation type="submission" date="2016-02" db="EMBL/GenBank/DDBJ databases">
        <title>Draft genome sequence of Polaribacter atrinae KACC17473.</title>
        <authorList>
            <person name="Shin S.-K."/>
            <person name="Yi H."/>
        </authorList>
    </citation>
    <scope>NUCLEOTIDE SEQUENCE [LARGE SCALE GENOMIC DNA]</scope>
    <source>
        <strain evidence="1 2">KACC 17473</strain>
    </source>
</reference>
<protein>
    <submittedName>
        <fullName evidence="1">Uncharacterized protein</fullName>
    </submittedName>
</protein>
<accession>A0A176T955</accession>
<dbReference type="STRING" id="1333662.LPB303_13080"/>
<dbReference type="OrthoDB" id="1426771at2"/>
<dbReference type="RefSeq" id="WP_068450959.1">
    <property type="nucleotide sequence ID" value="NZ_CP150660.1"/>
</dbReference>
<dbReference type="AlphaFoldDB" id="A0A176T955"/>
<proteinExistence type="predicted"/>
<gene>
    <name evidence="1" type="ORF">LPB303_13080</name>
</gene>
<dbReference type="EMBL" id="LVWE01000054">
    <property type="protein sequence ID" value="OAD43836.1"/>
    <property type="molecule type" value="Genomic_DNA"/>
</dbReference>
<evidence type="ECO:0000313" key="2">
    <source>
        <dbReference type="Proteomes" id="UP000076923"/>
    </source>
</evidence>
<evidence type="ECO:0000313" key="1">
    <source>
        <dbReference type="EMBL" id="OAD43836.1"/>
    </source>
</evidence>
<comment type="caution">
    <text evidence="1">The sequence shown here is derived from an EMBL/GenBank/DDBJ whole genome shotgun (WGS) entry which is preliminary data.</text>
</comment>
<name>A0A176T955_9FLAO</name>
<organism evidence="1 2">
    <name type="scientific">Polaribacter atrinae</name>
    <dbReference type="NCBI Taxonomy" id="1333662"/>
    <lineage>
        <taxon>Bacteria</taxon>
        <taxon>Pseudomonadati</taxon>
        <taxon>Bacteroidota</taxon>
        <taxon>Flavobacteriia</taxon>
        <taxon>Flavobacteriales</taxon>
        <taxon>Flavobacteriaceae</taxon>
    </lineage>
</organism>
<keyword evidence="2" id="KW-1185">Reference proteome</keyword>
<dbReference type="Proteomes" id="UP000076923">
    <property type="component" value="Unassembled WGS sequence"/>
</dbReference>
<sequence>MTDFKSESYTNLLESHTRLNNYIKISTVSVDYLYNSKEDNKELSNLINSLILNSGERWTPRVIKEPKKQLELIKNDLTKSAIVWVYSAFDIFFKQVQGILSEHFIIKDDKSLNEDDKQHKILELYKKLNWDNKEIKTYLPILKFYESIRHCTAHNMGKPSLKLIELSKSNDFKEAITNWKTKFPKKKISAPPIIKDNIITLKPHHTIIYSETCIRIAKDLNLKMFNKLGLEYFIDKTIQKHLLSNNKLTDPKCQNLTRYLVYHLKKEINISITPYENIFKYYNEEQIEDYKKRYSSIKNNS</sequence>